<organism evidence="1 2">
    <name type="scientific">Apophysomyces ossiformis</name>
    <dbReference type="NCBI Taxonomy" id="679940"/>
    <lineage>
        <taxon>Eukaryota</taxon>
        <taxon>Fungi</taxon>
        <taxon>Fungi incertae sedis</taxon>
        <taxon>Mucoromycota</taxon>
        <taxon>Mucoromycotina</taxon>
        <taxon>Mucoromycetes</taxon>
        <taxon>Mucorales</taxon>
        <taxon>Mucorineae</taxon>
        <taxon>Mucoraceae</taxon>
        <taxon>Apophysomyces</taxon>
    </lineage>
</organism>
<comment type="caution">
    <text evidence="1">The sequence shown here is derived from an EMBL/GenBank/DDBJ whole genome shotgun (WGS) entry which is preliminary data.</text>
</comment>
<dbReference type="OrthoDB" id="2156793at2759"/>
<sequence length="264" mass="30819">MHPHSALQVYYFLHSVWQTFDSSEFTEFMNLLTMPRYQLPVQAMAEQLLQVFLPRGRHLESTLQSLLQVAIRNPQYDAFMVRVADSFYLIHRVESTLENDQMLENFVRSLSLDDSSATHEQVLEQLSRFRSTLNNETKTRLDAILSSERSQDDEQNTAMDEIELLLSDDPILLEKIHGFLLDGIPWSQLTPLIHDLVQARKPEIWSRLSPLLQLMQTSQETEDYASYEDYVQRNFLDDGGQQYLDSEADRACVEHMLENLSMQR</sequence>
<evidence type="ECO:0000313" key="2">
    <source>
        <dbReference type="Proteomes" id="UP000605846"/>
    </source>
</evidence>
<reference evidence="1" key="1">
    <citation type="submission" date="2020-01" db="EMBL/GenBank/DDBJ databases">
        <title>Genome Sequencing of Three Apophysomyces-Like Fungal Strains Confirms a Novel Fungal Genus in the Mucoromycota with divergent Burkholderia-like Endosymbiotic Bacteria.</title>
        <authorList>
            <person name="Stajich J.E."/>
            <person name="Macias A.M."/>
            <person name="Carter-House D."/>
            <person name="Lovett B."/>
            <person name="Kasson L.R."/>
            <person name="Berry K."/>
            <person name="Grigoriev I."/>
            <person name="Chang Y."/>
            <person name="Spatafora J."/>
            <person name="Kasson M.T."/>
        </authorList>
    </citation>
    <scope>NUCLEOTIDE SEQUENCE</scope>
    <source>
        <strain evidence="1">NRRL A-21654</strain>
    </source>
</reference>
<gene>
    <name evidence="1" type="ORF">EC973_006964</name>
</gene>
<dbReference type="AlphaFoldDB" id="A0A8H7BMT0"/>
<proteinExistence type="predicted"/>
<name>A0A8H7BMT0_9FUNG</name>
<accession>A0A8H7BMT0</accession>
<dbReference type="Proteomes" id="UP000605846">
    <property type="component" value="Unassembled WGS sequence"/>
</dbReference>
<keyword evidence="2" id="KW-1185">Reference proteome</keyword>
<evidence type="ECO:0000313" key="1">
    <source>
        <dbReference type="EMBL" id="KAF7727851.1"/>
    </source>
</evidence>
<dbReference type="EMBL" id="JABAYA010000048">
    <property type="protein sequence ID" value="KAF7727851.1"/>
    <property type="molecule type" value="Genomic_DNA"/>
</dbReference>
<protein>
    <submittedName>
        <fullName evidence="1">Uncharacterized protein</fullName>
    </submittedName>
</protein>